<comment type="caution">
    <text evidence="3">The sequence shown here is derived from an EMBL/GenBank/DDBJ whole genome shotgun (WGS) entry which is preliminary data.</text>
</comment>
<feature type="compositionally biased region" description="Acidic residues" evidence="1">
    <location>
        <begin position="112"/>
        <end position="142"/>
    </location>
</feature>
<accession>A0ABS2CK98</accession>
<proteinExistence type="predicted"/>
<name>A0ABS2CK98_9MICO</name>
<reference evidence="3" key="1">
    <citation type="submission" date="2021-02" db="EMBL/GenBank/DDBJ databases">
        <title>Phycicoccus sp. MQZ13P-5T, whole genome shotgun sequence.</title>
        <authorList>
            <person name="Tuo L."/>
        </authorList>
    </citation>
    <scope>NUCLEOTIDE SEQUENCE</scope>
    <source>
        <strain evidence="3">MQZ13P-5</strain>
    </source>
</reference>
<protein>
    <submittedName>
        <fullName evidence="3">Uncharacterized protein</fullName>
    </submittedName>
</protein>
<dbReference type="RefSeq" id="WP_204130784.1">
    <property type="nucleotide sequence ID" value="NZ_JAFDVD010000008.1"/>
</dbReference>
<evidence type="ECO:0000313" key="4">
    <source>
        <dbReference type="Proteomes" id="UP001430172"/>
    </source>
</evidence>
<feature type="chain" id="PRO_5047525868" evidence="2">
    <location>
        <begin position="24"/>
        <end position="142"/>
    </location>
</feature>
<keyword evidence="2" id="KW-0732">Signal</keyword>
<feature type="region of interest" description="Disordered" evidence="1">
    <location>
        <begin position="66"/>
        <end position="142"/>
    </location>
</feature>
<feature type="compositionally biased region" description="Polar residues" evidence="1">
    <location>
        <begin position="96"/>
        <end position="110"/>
    </location>
</feature>
<feature type="signal peptide" evidence="2">
    <location>
        <begin position="1"/>
        <end position="23"/>
    </location>
</feature>
<feature type="compositionally biased region" description="Low complexity" evidence="1">
    <location>
        <begin position="79"/>
        <end position="95"/>
    </location>
</feature>
<evidence type="ECO:0000256" key="2">
    <source>
        <dbReference type="SAM" id="SignalP"/>
    </source>
</evidence>
<keyword evidence="4" id="KW-1185">Reference proteome</keyword>
<evidence type="ECO:0000256" key="1">
    <source>
        <dbReference type="SAM" id="MobiDB-lite"/>
    </source>
</evidence>
<dbReference type="Proteomes" id="UP001430172">
    <property type="component" value="Unassembled WGS sequence"/>
</dbReference>
<evidence type="ECO:0000313" key="3">
    <source>
        <dbReference type="EMBL" id="MBM6400309.1"/>
    </source>
</evidence>
<organism evidence="3 4">
    <name type="scientific">Phycicoccus sonneratiae</name>
    <dbReference type="NCBI Taxonomy" id="2807628"/>
    <lineage>
        <taxon>Bacteria</taxon>
        <taxon>Bacillati</taxon>
        <taxon>Actinomycetota</taxon>
        <taxon>Actinomycetes</taxon>
        <taxon>Micrococcales</taxon>
        <taxon>Intrasporangiaceae</taxon>
        <taxon>Phycicoccus</taxon>
    </lineage>
</organism>
<dbReference type="EMBL" id="JAFDVD010000008">
    <property type="protein sequence ID" value="MBM6400309.1"/>
    <property type="molecule type" value="Genomic_DNA"/>
</dbReference>
<sequence>MSLSTTIATGTLLGAVLAGGVYAATAPSDQVSATVPVAPTFAPVPTPTVTKLADCLKPAKLEHGICVTHKPGPTVTLPASTGSTTRTTSSNARTAPPSTHAPTTGPTSGPVTDDDDHGDDDEHGDDDDHDEDEDHGGDHDDD</sequence>
<gene>
    <name evidence="3" type="ORF">JQN70_07930</name>
</gene>